<keyword evidence="1" id="KW-0805">Transcription regulation</keyword>
<reference evidence="6" key="2">
    <citation type="submission" date="2025-09" db="UniProtKB">
        <authorList>
            <consortium name="Ensembl"/>
        </authorList>
    </citation>
    <scope>IDENTIFICATION</scope>
</reference>
<dbReference type="PANTHER" id="PTHR13964">
    <property type="entry name" value="RBP-RELATED"/>
    <property type="match status" value="1"/>
</dbReference>
<evidence type="ECO:0000313" key="7">
    <source>
        <dbReference type="Proteomes" id="UP000694428"/>
    </source>
</evidence>
<organism evidence="6 7">
    <name type="scientific">Pavo cristatus</name>
    <name type="common">Indian peafowl</name>
    <name type="synonym">Blue peafowl</name>
    <dbReference type="NCBI Taxonomy" id="9049"/>
    <lineage>
        <taxon>Eukaryota</taxon>
        <taxon>Metazoa</taxon>
        <taxon>Chordata</taxon>
        <taxon>Craniata</taxon>
        <taxon>Vertebrata</taxon>
        <taxon>Euteleostomi</taxon>
        <taxon>Archelosauria</taxon>
        <taxon>Archosauria</taxon>
        <taxon>Dinosauria</taxon>
        <taxon>Saurischia</taxon>
        <taxon>Theropoda</taxon>
        <taxon>Coelurosauria</taxon>
        <taxon>Aves</taxon>
        <taxon>Neognathae</taxon>
        <taxon>Galloanserae</taxon>
        <taxon>Galliformes</taxon>
        <taxon>Phasianidae</taxon>
        <taxon>Phasianinae</taxon>
        <taxon>Pavo</taxon>
    </lineage>
</organism>
<dbReference type="SMART" id="SM01014">
    <property type="entry name" value="ARID"/>
    <property type="match status" value="1"/>
</dbReference>
<keyword evidence="2" id="KW-0804">Transcription</keyword>
<reference evidence="6" key="1">
    <citation type="submission" date="2025-08" db="UniProtKB">
        <authorList>
            <consortium name="Ensembl"/>
        </authorList>
    </citation>
    <scope>IDENTIFICATION</scope>
</reference>
<name>A0A8C9FXQ5_PAVCR</name>
<dbReference type="GO" id="GO:0006357">
    <property type="term" value="P:regulation of transcription by RNA polymerase II"/>
    <property type="evidence" value="ECO:0007669"/>
    <property type="project" value="TreeGrafter"/>
</dbReference>
<accession>A0A8C9FXQ5</accession>
<keyword evidence="7" id="KW-1185">Reference proteome</keyword>
<dbReference type="SUPFAM" id="SSF46774">
    <property type="entry name" value="ARID-like"/>
    <property type="match status" value="1"/>
</dbReference>
<evidence type="ECO:0000256" key="1">
    <source>
        <dbReference type="ARBA" id="ARBA00023015"/>
    </source>
</evidence>
<dbReference type="Ensembl" id="ENSPSTT00000020365.1">
    <property type="protein sequence ID" value="ENSPSTP00000019431.1"/>
    <property type="gene ID" value="ENSPSTG00000014016.1"/>
</dbReference>
<dbReference type="GO" id="GO:0005634">
    <property type="term" value="C:nucleus"/>
    <property type="evidence" value="ECO:0007669"/>
    <property type="project" value="TreeGrafter"/>
</dbReference>
<proteinExistence type="predicted"/>
<dbReference type="FunFam" id="2.30.30.490:FF:000038">
    <property type="entry name" value="AT-rich interactive domain-containing protein 5B"/>
    <property type="match status" value="1"/>
</dbReference>
<keyword evidence="3" id="KW-0539">Nucleus</keyword>
<dbReference type="Gene3D" id="1.10.150.60">
    <property type="entry name" value="ARID DNA-binding domain"/>
    <property type="match status" value="1"/>
</dbReference>
<dbReference type="GO" id="GO:0000976">
    <property type="term" value="F:transcription cis-regulatory region binding"/>
    <property type="evidence" value="ECO:0007669"/>
    <property type="project" value="TreeGrafter"/>
</dbReference>
<feature type="region of interest" description="Disordered" evidence="4">
    <location>
        <begin position="820"/>
        <end position="865"/>
    </location>
</feature>
<dbReference type="Gene3D" id="2.30.30.490">
    <property type="match status" value="1"/>
</dbReference>
<dbReference type="AlphaFoldDB" id="A0A8C9FXQ5"/>
<feature type="compositionally biased region" description="Basic and acidic residues" evidence="4">
    <location>
        <begin position="971"/>
        <end position="990"/>
    </location>
</feature>
<protein>
    <recommendedName>
        <fullName evidence="5">ARID domain-containing protein</fullName>
    </recommendedName>
</protein>
<evidence type="ECO:0000256" key="2">
    <source>
        <dbReference type="ARBA" id="ARBA00023163"/>
    </source>
</evidence>
<dbReference type="SMART" id="SM00501">
    <property type="entry name" value="BRIGHT"/>
    <property type="match status" value="1"/>
</dbReference>
<dbReference type="PANTHER" id="PTHR13964:SF37">
    <property type="entry name" value="AT-RICH INTERACTIVE DOMAIN-CONTAINING PROTEIN 5B"/>
    <property type="match status" value="1"/>
</dbReference>
<sequence>PERAWVGAPCGSHGPYVFYRAFRFQRRGGGRARVLSLGDFFFVRCRAEEPACIAELQLLWEERTSRQLLSSAKLYFLPEDTPQGRTSDHGEDEVIAVSEKVTVKLEDLAKWAQSDFSKWKCGFRAEPVKPMDVGKNGQKEALMRYRQSTLNSGLNFKDILKEKADLGEDDEDSNLLILSYPQYCRYRSMLKRIQDKPSSILTDQFVLALGGIAVTSKNPQIFYCRDTFDHPTLIENESICDEFAPNLKGRPRKKKPCPQRRDSLNGIKDSNNNSESKAVAKVKCEAKSALPKPKSNNSNCKKGSSEDKSKIAVGEECRADEQAFLVALYKYMKERKTPIERIPYLGFKQNARLNFPLPFLQITARRQWKHIYDELGGNPGSTSAATCTRRHYERFFNTLVLTYSIYVSSEQEKDQESADQKNFAEHPTAGETKQPSQGPPPLLPEAARPLPMEKTDMTENSSSSEKAKEEVPHSSSFSCISMPPDEDTMLDATVTKRLHSSADTLEDTKPERRINKAFTESLENEPPEMPFSTFPVQLPTQSDMEDDKLPEMADYIANCTVKVDQLGNEDIHNALKQTPKVLVVQNFDMFKEKELPGSMSDDSTFGYTPLLYSKGNPGIMSPLAKKKLLSQVSGAALSCSYPYGSPPPLISKKKLNSRDELSSSLSQGPHVPNSDPIAINRPSVIQHVQSFKSKEERKSINDVFKHDMLSKADPQRCDFSQHHLSSLAESYVPKTDIQDCKDKMSEKRALQHSRVPTFLADFYSSPHLHSLYRHTEHHLNNEQTSKYLPPDMFRESENISTFTQHKHQEKLNLNYHPSLHQQEKKAAMEASSDDQPTDLSLPKSIHKQTAKAPGSGLSHSSMAQQEGKGISLFQAASSQAVSLDCNPKACRVSPMAMTAPKKHSELLHRSGKQQAQRLENLRKMEGMVHPIIGRRMSPQNIGAARPLKRGLEELDKVISEKKVRAVSPLHLPKETSVKEKVPDAEGEGSKSLHGLHSGSVLESHKFPLSAPIFPGLYPGTLCTGLNNRLPPGYSHPLQYLKNQTVLSPLMQPLALHSLMVQRQFLTSPANSQQLYRHLAAATPVGSSYGDLLHNSIYPLAAINPQAAFPPSQLSSVHPSTKL</sequence>
<evidence type="ECO:0000256" key="3">
    <source>
        <dbReference type="ARBA" id="ARBA00023242"/>
    </source>
</evidence>
<feature type="region of interest" description="Disordered" evidence="4">
    <location>
        <begin position="412"/>
        <end position="484"/>
    </location>
</feature>
<dbReference type="Proteomes" id="UP000694428">
    <property type="component" value="Unplaced"/>
</dbReference>
<feature type="region of interest" description="Disordered" evidence="4">
    <location>
        <begin position="650"/>
        <end position="679"/>
    </location>
</feature>
<evidence type="ECO:0000256" key="4">
    <source>
        <dbReference type="SAM" id="MobiDB-lite"/>
    </source>
</evidence>
<dbReference type="InterPro" id="IPR043151">
    <property type="entry name" value="BAH_sf"/>
</dbReference>
<feature type="compositionally biased region" description="Basic residues" evidence="4">
    <location>
        <begin position="249"/>
        <end position="258"/>
    </location>
</feature>
<feature type="region of interest" description="Disordered" evidence="4">
    <location>
        <begin position="969"/>
        <end position="995"/>
    </location>
</feature>
<dbReference type="InterPro" id="IPR001606">
    <property type="entry name" value="ARID_dom"/>
</dbReference>
<feature type="domain" description="ARID" evidence="5">
    <location>
        <begin position="319"/>
        <end position="409"/>
    </location>
</feature>
<dbReference type="InterPro" id="IPR051232">
    <property type="entry name" value="ARID/SWI1_ChromRemod"/>
</dbReference>
<feature type="compositionally biased region" description="Basic and acidic residues" evidence="4">
    <location>
        <begin position="412"/>
        <end position="424"/>
    </location>
</feature>
<dbReference type="InterPro" id="IPR036431">
    <property type="entry name" value="ARID_dom_sf"/>
</dbReference>
<evidence type="ECO:0000313" key="6">
    <source>
        <dbReference type="Ensembl" id="ENSPSTP00000019431.1"/>
    </source>
</evidence>
<feature type="region of interest" description="Disordered" evidence="4">
    <location>
        <begin position="245"/>
        <end position="278"/>
    </location>
</feature>
<evidence type="ECO:0000259" key="5">
    <source>
        <dbReference type="SMART" id="SM00501"/>
    </source>
</evidence>